<accession>A0ABX7RSB2</accession>
<organism evidence="1 2">
    <name type="scientific">Streptomyces griseocarneus</name>
    <dbReference type="NCBI Taxonomy" id="51201"/>
    <lineage>
        <taxon>Bacteria</taxon>
        <taxon>Bacillati</taxon>
        <taxon>Actinomycetota</taxon>
        <taxon>Actinomycetes</taxon>
        <taxon>Kitasatosporales</taxon>
        <taxon>Streptomycetaceae</taxon>
        <taxon>Streptomyces</taxon>
    </lineage>
</organism>
<name>A0ABX7RSB2_9ACTN</name>
<keyword evidence="2" id="KW-1185">Reference proteome</keyword>
<evidence type="ECO:0008006" key="3">
    <source>
        <dbReference type="Google" id="ProtNLM"/>
    </source>
</evidence>
<dbReference type="Proteomes" id="UP000671836">
    <property type="component" value="Chromosome"/>
</dbReference>
<dbReference type="EMBL" id="CP071595">
    <property type="protein sequence ID" value="QSY49598.1"/>
    <property type="molecule type" value="Genomic_DNA"/>
</dbReference>
<protein>
    <recommendedName>
        <fullName evidence="3">PLAT domain-containing protein</fullName>
    </recommendedName>
</protein>
<evidence type="ECO:0000313" key="2">
    <source>
        <dbReference type="Proteomes" id="UP000671836"/>
    </source>
</evidence>
<sequence length="61" mass="6549">MLHTSSGDGQTSTTLFYFNSDANTMTLFAVGEHLAGPKTRYKITVYGQAGTDFAQGKTISL</sequence>
<gene>
    <name evidence="1" type="ORF">J3S04_00110</name>
</gene>
<proteinExistence type="predicted"/>
<evidence type="ECO:0000313" key="1">
    <source>
        <dbReference type="EMBL" id="QSY49598.1"/>
    </source>
</evidence>
<dbReference type="RefSeq" id="WP_207555286.1">
    <property type="nucleotide sequence ID" value="NZ_CP071595.1"/>
</dbReference>
<reference evidence="1 2" key="1">
    <citation type="submission" date="2021-03" db="EMBL/GenBank/DDBJ databases">
        <title>Streptomyces strains.</title>
        <authorList>
            <person name="Lund M.B."/>
            <person name="Toerring T."/>
        </authorList>
    </citation>
    <scope>NUCLEOTIDE SEQUENCE [LARGE SCALE GENOMIC DNA]</scope>
    <source>
        <strain evidence="1 2">KCC S-1010</strain>
    </source>
</reference>